<evidence type="ECO:0000313" key="2">
    <source>
        <dbReference type="Proteomes" id="UP000295444"/>
    </source>
</evidence>
<dbReference type="InterPro" id="IPR027417">
    <property type="entry name" value="P-loop_NTPase"/>
</dbReference>
<name>A0A4R6SHZ6_LABRH</name>
<dbReference type="AlphaFoldDB" id="A0A4R6SHZ6"/>
<organism evidence="1 2">
    <name type="scientific">Labedaea rhizosphaerae</name>
    <dbReference type="NCBI Taxonomy" id="598644"/>
    <lineage>
        <taxon>Bacteria</taxon>
        <taxon>Bacillati</taxon>
        <taxon>Actinomycetota</taxon>
        <taxon>Actinomycetes</taxon>
        <taxon>Pseudonocardiales</taxon>
        <taxon>Pseudonocardiaceae</taxon>
        <taxon>Labedaea</taxon>
    </lineage>
</organism>
<dbReference type="RefSeq" id="WP_133849274.1">
    <property type="nucleotide sequence ID" value="NZ_SNXZ01000002.1"/>
</dbReference>
<accession>A0A4R6SHZ6</accession>
<comment type="caution">
    <text evidence="1">The sequence shown here is derived from an EMBL/GenBank/DDBJ whole genome shotgun (WGS) entry which is preliminary data.</text>
</comment>
<keyword evidence="2" id="KW-1185">Reference proteome</keyword>
<evidence type="ECO:0000313" key="1">
    <source>
        <dbReference type="EMBL" id="TDQ00578.1"/>
    </source>
</evidence>
<dbReference type="Proteomes" id="UP000295444">
    <property type="component" value="Unassembled WGS sequence"/>
</dbReference>
<sequence>MKVKLAGETRLRSGNLGDLALRIRWSDKLRALPLTTGWHALDLGMGGGIPRRTIVAVGGTDDEQLRDFVYALVGHRQAQARPVAVVDMTADFTARKTSGTPVDYRNLTVVRTDKVDEAIEAAQRLIDDDALDFVLLHAPDLDETIRATHDPWIDQLLRTMGDAVRHSRTAGMVNLGRAVPSQEPLTSDSMLVRMTRSGKVTVKAPGHDLIPLDLATTTDARPAKAADLVTGGLMTNLVELAGGTFRFGGVKVRGRQAFEFALDNDKDAALSLEGQLTQQVRQLWLEAPEAVGAPDEPGDEVSPAARPGFKVNTWFVADRTPLLPLVLNQPYELNLRIGIPELHEGGWSQELKTMPEFHDDGTVTLVATVYGKDFAVAERTKTFTLHRDRGSDLVTFAVQPRRAGWSALQIAISTATELELLHELELRVPTATAEQAEHAEAV</sequence>
<protein>
    <submittedName>
        <fullName evidence="1">RecA DNA recombination protein</fullName>
    </submittedName>
</protein>
<dbReference type="EMBL" id="SNXZ01000002">
    <property type="protein sequence ID" value="TDQ00578.1"/>
    <property type="molecule type" value="Genomic_DNA"/>
</dbReference>
<proteinExistence type="predicted"/>
<dbReference type="Gene3D" id="3.40.50.300">
    <property type="entry name" value="P-loop containing nucleotide triphosphate hydrolases"/>
    <property type="match status" value="1"/>
</dbReference>
<reference evidence="1 2" key="1">
    <citation type="submission" date="2019-03" db="EMBL/GenBank/DDBJ databases">
        <title>Genomic Encyclopedia of Type Strains, Phase IV (KMG-IV): sequencing the most valuable type-strain genomes for metagenomic binning, comparative biology and taxonomic classification.</title>
        <authorList>
            <person name="Goeker M."/>
        </authorList>
    </citation>
    <scope>NUCLEOTIDE SEQUENCE [LARGE SCALE GENOMIC DNA]</scope>
    <source>
        <strain evidence="1 2">DSM 45361</strain>
    </source>
</reference>
<gene>
    <name evidence="1" type="ORF">EV186_102439</name>
</gene>